<evidence type="ECO:0000256" key="1">
    <source>
        <dbReference type="SAM" id="MobiDB-lite"/>
    </source>
</evidence>
<feature type="non-terminal residue" evidence="2">
    <location>
        <position position="1"/>
    </location>
</feature>
<keyword evidence="3" id="KW-1185">Reference proteome</keyword>
<evidence type="ECO:0000313" key="3">
    <source>
        <dbReference type="Proteomes" id="UP001138500"/>
    </source>
</evidence>
<name>A0A9W7SP47_9PEZI</name>
<reference evidence="2 3" key="2">
    <citation type="journal article" date="2021" name="Curr. Genet.">
        <title>Genetic response to nitrogen starvation in the aggressive Eucalyptus foliar pathogen Teratosphaeria destructans.</title>
        <authorList>
            <person name="Havenga M."/>
            <person name="Wingfield B.D."/>
            <person name="Wingfield M.J."/>
            <person name="Dreyer L.L."/>
            <person name="Roets F."/>
            <person name="Aylward J."/>
        </authorList>
    </citation>
    <scope>NUCLEOTIDE SEQUENCE [LARGE SCALE GENOMIC DNA]</scope>
    <source>
        <strain evidence="2">CMW44962</strain>
    </source>
</reference>
<protein>
    <submittedName>
        <fullName evidence="2">Uncharacterized protein</fullName>
    </submittedName>
</protein>
<dbReference type="AlphaFoldDB" id="A0A9W7SP47"/>
<gene>
    <name evidence="2" type="ORF">Tdes44962_MAKER10110</name>
</gene>
<accession>A0A9W7SP47</accession>
<feature type="compositionally biased region" description="Acidic residues" evidence="1">
    <location>
        <begin position="99"/>
        <end position="121"/>
    </location>
</feature>
<dbReference type="EMBL" id="RIBY02002047">
    <property type="protein sequence ID" value="KAH9825986.1"/>
    <property type="molecule type" value="Genomic_DNA"/>
</dbReference>
<comment type="caution">
    <text evidence="2">The sequence shown here is derived from an EMBL/GenBank/DDBJ whole genome shotgun (WGS) entry which is preliminary data.</text>
</comment>
<evidence type="ECO:0000313" key="2">
    <source>
        <dbReference type="EMBL" id="KAH9825986.1"/>
    </source>
</evidence>
<sequence length="153" mass="16020">PSPAPPDPTIHRTKHGREPLHVEIRIAARLQEAASGAVDGRQRRAVGDADVVGREAHDGAVAPVETGDLRAFVAGVGVGPEPEGGEEGVPGSGEVAEGGAEEAVEEVEGEEGEEEGGEETGEGGHSCLLFFVLFWRGVFEREKEICFGGAKWE</sequence>
<feature type="region of interest" description="Disordered" evidence="1">
    <location>
        <begin position="76"/>
        <end position="122"/>
    </location>
</feature>
<reference evidence="2 3" key="1">
    <citation type="journal article" date="2018" name="IMA Fungus">
        <title>IMA Genome-F 10: Nine draft genome sequences of Claviceps purpurea s.lat., including C. arundinis, C. humidiphila, and C. cf. spartinae, pseudomolecules for the pitch canker pathogen Fusarium circinatum, draft genome of Davidsoniella eucalypti, Grosmannia galeiformis, Quambalaria eucalypti, and Teratosphaeria destructans.</title>
        <authorList>
            <person name="Wingfield B.D."/>
            <person name="Liu M."/>
            <person name="Nguyen H.D."/>
            <person name="Lane F.A."/>
            <person name="Morgan S.W."/>
            <person name="De Vos L."/>
            <person name="Wilken P.M."/>
            <person name="Duong T.A."/>
            <person name="Aylward J."/>
            <person name="Coetzee M.P."/>
            <person name="Dadej K."/>
            <person name="De Beer Z.W."/>
            <person name="Findlay W."/>
            <person name="Havenga M."/>
            <person name="Kolarik M."/>
            <person name="Menzies J.G."/>
            <person name="Naidoo K."/>
            <person name="Pochopski O."/>
            <person name="Shoukouhi P."/>
            <person name="Santana Q.C."/>
            <person name="Seifert K.A."/>
            <person name="Soal N."/>
            <person name="Steenkamp E.T."/>
            <person name="Tatham C.T."/>
            <person name="van der Nest M.A."/>
            <person name="Wingfield M.J."/>
        </authorList>
    </citation>
    <scope>NUCLEOTIDE SEQUENCE [LARGE SCALE GENOMIC DNA]</scope>
    <source>
        <strain evidence="2">CMW44962</strain>
    </source>
</reference>
<proteinExistence type="predicted"/>
<organism evidence="2 3">
    <name type="scientific">Teratosphaeria destructans</name>
    <dbReference type="NCBI Taxonomy" id="418781"/>
    <lineage>
        <taxon>Eukaryota</taxon>
        <taxon>Fungi</taxon>
        <taxon>Dikarya</taxon>
        <taxon>Ascomycota</taxon>
        <taxon>Pezizomycotina</taxon>
        <taxon>Dothideomycetes</taxon>
        <taxon>Dothideomycetidae</taxon>
        <taxon>Mycosphaerellales</taxon>
        <taxon>Teratosphaeriaceae</taxon>
        <taxon>Teratosphaeria</taxon>
    </lineage>
</organism>
<dbReference type="Proteomes" id="UP001138500">
    <property type="component" value="Unassembled WGS sequence"/>
</dbReference>